<proteinExistence type="predicted"/>
<evidence type="ECO:0000256" key="1">
    <source>
        <dbReference type="ARBA" id="ARBA00004651"/>
    </source>
</evidence>
<feature type="transmembrane region" description="Helical" evidence="6">
    <location>
        <begin position="61"/>
        <end position="84"/>
    </location>
</feature>
<dbReference type="EMBL" id="BMMZ01000003">
    <property type="protein sequence ID" value="GGL57500.1"/>
    <property type="molecule type" value="Genomic_DNA"/>
</dbReference>
<keyword evidence="3 6" id="KW-0812">Transmembrane</keyword>
<reference evidence="7" key="2">
    <citation type="submission" date="2020-09" db="EMBL/GenBank/DDBJ databases">
        <authorList>
            <person name="Sun Q."/>
            <person name="Zhou Y."/>
        </authorList>
    </citation>
    <scope>NUCLEOTIDE SEQUENCE</scope>
    <source>
        <strain evidence="7">CGMCC 4.7306</strain>
    </source>
</reference>
<evidence type="ECO:0000313" key="7">
    <source>
        <dbReference type="EMBL" id="GGL57500.1"/>
    </source>
</evidence>
<evidence type="ECO:0000256" key="2">
    <source>
        <dbReference type="ARBA" id="ARBA00022475"/>
    </source>
</evidence>
<comment type="caution">
    <text evidence="7">The sequence shown here is derived from an EMBL/GenBank/DDBJ whole genome shotgun (WGS) entry which is preliminary data.</text>
</comment>
<protein>
    <submittedName>
        <fullName evidence="7">Cytochrome c oxidase assembly protein</fullName>
    </submittedName>
</protein>
<feature type="transmembrane region" description="Helical" evidence="6">
    <location>
        <begin position="29"/>
        <end position="49"/>
    </location>
</feature>
<feature type="transmembrane region" description="Helical" evidence="6">
    <location>
        <begin position="162"/>
        <end position="180"/>
    </location>
</feature>
<feature type="transmembrane region" description="Helical" evidence="6">
    <location>
        <begin position="104"/>
        <end position="123"/>
    </location>
</feature>
<dbReference type="AlphaFoldDB" id="A0A917W1R7"/>
<dbReference type="Proteomes" id="UP000613840">
    <property type="component" value="Unassembled WGS sequence"/>
</dbReference>
<dbReference type="Pfam" id="PF09678">
    <property type="entry name" value="Caa3_CtaG"/>
    <property type="match status" value="1"/>
</dbReference>
<reference evidence="7" key="1">
    <citation type="journal article" date="2014" name="Int. J. Syst. Evol. Microbiol.">
        <title>Complete genome sequence of Corynebacterium casei LMG S-19264T (=DSM 44701T), isolated from a smear-ripened cheese.</title>
        <authorList>
            <consortium name="US DOE Joint Genome Institute (JGI-PGF)"/>
            <person name="Walter F."/>
            <person name="Albersmeier A."/>
            <person name="Kalinowski J."/>
            <person name="Ruckert C."/>
        </authorList>
    </citation>
    <scope>NUCLEOTIDE SEQUENCE</scope>
    <source>
        <strain evidence="7">CGMCC 4.7306</strain>
    </source>
</reference>
<keyword evidence="5 6" id="KW-0472">Membrane</keyword>
<gene>
    <name evidence="7" type="ORF">GCM10011575_14830</name>
</gene>
<sequence>MIILLAGGYLGAAVIGVRRGVGVVWPAVLAFLAGLALYGWACFGFLGVYSAQLRWAFSTRIAIMLVVAPWLLGLGRPVAVAQAALAERGRAGLDRFLQSRPMRIVGFAGFEPLFTLAFLLVFLTPAAGFLRTVPAAEAGVSILVPLIGLLMVTPIAEDTRPYATYFVGLEFLIAFIALVADAIPGLVLRLTDTIYDGVASAGTAPGWFQTRLQDQHLSGDILWCLGEAADLPILAILFVRWARIDRRESKAVDDLSDEEFERLSREHLRQGR</sequence>
<dbReference type="InterPro" id="IPR019108">
    <property type="entry name" value="Caa3_assmbl_CtaG-rel"/>
</dbReference>
<evidence type="ECO:0000313" key="8">
    <source>
        <dbReference type="Proteomes" id="UP000613840"/>
    </source>
</evidence>
<evidence type="ECO:0000256" key="5">
    <source>
        <dbReference type="ARBA" id="ARBA00023136"/>
    </source>
</evidence>
<evidence type="ECO:0000256" key="4">
    <source>
        <dbReference type="ARBA" id="ARBA00022989"/>
    </source>
</evidence>
<organism evidence="7 8">
    <name type="scientific">Microlunatus endophyticus</name>
    <dbReference type="NCBI Taxonomy" id="1716077"/>
    <lineage>
        <taxon>Bacteria</taxon>
        <taxon>Bacillati</taxon>
        <taxon>Actinomycetota</taxon>
        <taxon>Actinomycetes</taxon>
        <taxon>Propionibacteriales</taxon>
        <taxon>Propionibacteriaceae</taxon>
        <taxon>Microlunatus</taxon>
    </lineage>
</organism>
<keyword evidence="2" id="KW-1003">Cell membrane</keyword>
<keyword evidence="4 6" id="KW-1133">Transmembrane helix</keyword>
<evidence type="ECO:0000256" key="3">
    <source>
        <dbReference type="ARBA" id="ARBA00022692"/>
    </source>
</evidence>
<name>A0A917W1R7_9ACTN</name>
<feature type="transmembrane region" description="Helical" evidence="6">
    <location>
        <begin position="135"/>
        <end position="156"/>
    </location>
</feature>
<keyword evidence="8" id="KW-1185">Reference proteome</keyword>
<accession>A0A917W1R7</accession>
<comment type="subcellular location">
    <subcellularLocation>
        <location evidence="1">Cell membrane</location>
        <topology evidence="1">Multi-pass membrane protein</topology>
    </subcellularLocation>
</comment>
<dbReference type="GO" id="GO:0005886">
    <property type="term" value="C:plasma membrane"/>
    <property type="evidence" value="ECO:0007669"/>
    <property type="project" value="UniProtKB-SubCell"/>
</dbReference>
<evidence type="ECO:0000256" key="6">
    <source>
        <dbReference type="SAM" id="Phobius"/>
    </source>
</evidence>